<dbReference type="PROSITE" id="PS50949">
    <property type="entry name" value="HTH_GNTR"/>
    <property type="match status" value="1"/>
</dbReference>
<reference evidence="5 6" key="1">
    <citation type="submission" date="2017-06" db="EMBL/GenBank/DDBJ databases">
        <authorList>
            <person name="Kim H.J."/>
            <person name="Triplett B.A."/>
        </authorList>
    </citation>
    <scope>NUCLEOTIDE SEQUENCE [LARGE SCALE GENOMIC DNA]</scope>
    <source>
        <strain evidence="5 6">U15</strain>
    </source>
</reference>
<keyword evidence="2" id="KW-0238">DNA-binding</keyword>
<dbReference type="Pfam" id="PF07729">
    <property type="entry name" value="FCD"/>
    <property type="match status" value="1"/>
</dbReference>
<evidence type="ECO:0000313" key="5">
    <source>
        <dbReference type="EMBL" id="SNT30090.1"/>
    </source>
</evidence>
<protein>
    <submittedName>
        <fullName evidence="5">Transcriptional regulator, GntR family</fullName>
    </submittedName>
</protein>
<dbReference type="OrthoDB" id="9799812at2"/>
<evidence type="ECO:0000259" key="4">
    <source>
        <dbReference type="PROSITE" id="PS50949"/>
    </source>
</evidence>
<gene>
    <name evidence="5" type="ORF">SAMN06265795_12326</name>
</gene>
<dbReference type="AlphaFoldDB" id="A0A239LIH2"/>
<evidence type="ECO:0000256" key="2">
    <source>
        <dbReference type="ARBA" id="ARBA00023125"/>
    </source>
</evidence>
<sequence>MTQLATRKPGQGLALGISEQLRQLIYTGEIAPGERLNEAALALRMGVSRGPVREAIRILAGSGLVTAVANKGVFVRKISVREMIEAYELRALIFGFAAQRAIQHVTEEHRQRFEKLLAQMDQACEEEDGSRYYELNLAFHALIMALGKNERSQQLYNDFVNELHLFRRGFFNSPGNMRKSNAEHRQIYEAIQSGAEARARSAAERHVMSGHQRLLSQID</sequence>
<proteinExistence type="predicted"/>
<name>A0A239LIH2_9BURK</name>
<keyword evidence="6" id="KW-1185">Reference proteome</keyword>
<dbReference type="GO" id="GO:0003700">
    <property type="term" value="F:DNA-binding transcription factor activity"/>
    <property type="evidence" value="ECO:0007669"/>
    <property type="project" value="InterPro"/>
</dbReference>
<accession>A0A239LIH2</accession>
<evidence type="ECO:0000256" key="1">
    <source>
        <dbReference type="ARBA" id="ARBA00023015"/>
    </source>
</evidence>
<keyword evidence="1" id="KW-0805">Transcription regulation</keyword>
<dbReference type="InterPro" id="IPR011711">
    <property type="entry name" value="GntR_C"/>
</dbReference>
<dbReference type="Gene3D" id="1.20.120.530">
    <property type="entry name" value="GntR ligand-binding domain-like"/>
    <property type="match status" value="1"/>
</dbReference>
<dbReference type="InterPro" id="IPR000524">
    <property type="entry name" value="Tscrpt_reg_HTH_GntR"/>
</dbReference>
<dbReference type="SMART" id="SM00345">
    <property type="entry name" value="HTH_GNTR"/>
    <property type="match status" value="1"/>
</dbReference>
<keyword evidence="3" id="KW-0804">Transcription</keyword>
<dbReference type="EMBL" id="FZOT01000023">
    <property type="protein sequence ID" value="SNT30090.1"/>
    <property type="molecule type" value="Genomic_DNA"/>
</dbReference>
<dbReference type="InterPro" id="IPR036390">
    <property type="entry name" value="WH_DNA-bd_sf"/>
</dbReference>
<dbReference type="InterPro" id="IPR036388">
    <property type="entry name" value="WH-like_DNA-bd_sf"/>
</dbReference>
<dbReference type="PANTHER" id="PTHR43537:SF24">
    <property type="entry name" value="GLUCONATE OPERON TRANSCRIPTIONAL REPRESSOR"/>
    <property type="match status" value="1"/>
</dbReference>
<dbReference type="CDD" id="cd07377">
    <property type="entry name" value="WHTH_GntR"/>
    <property type="match status" value="1"/>
</dbReference>
<dbReference type="PANTHER" id="PTHR43537">
    <property type="entry name" value="TRANSCRIPTIONAL REGULATOR, GNTR FAMILY"/>
    <property type="match status" value="1"/>
</dbReference>
<dbReference type="Gene3D" id="1.10.10.10">
    <property type="entry name" value="Winged helix-like DNA-binding domain superfamily/Winged helix DNA-binding domain"/>
    <property type="match status" value="1"/>
</dbReference>
<organism evidence="5 6">
    <name type="scientific">Noviherbaspirillum humi</name>
    <dbReference type="NCBI Taxonomy" id="1688639"/>
    <lineage>
        <taxon>Bacteria</taxon>
        <taxon>Pseudomonadati</taxon>
        <taxon>Pseudomonadota</taxon>
        <taxon>Betaproteobacteria</taxon>
        <taxon>Burkholderiales</taxon>
        <taxon>Oxalobacteraceae</taxon>
        <taxon>Noviherbaspirillum</taxon>
    </lineage>
</organism>
<dbReference type="SMART" id="SM00895">
    <property type="entry name" value="FCD"/>
    <property type="match status" value="1"/>
</dbReference>
<dbReference type="InterPro" id="IPR008920">
    <property type="entry name" value="TF_FadR/GntR_C"/>
</dbReference>
<dbReference type="SUPFAM" id="SSF46785">
    <property type="entry name" value="Winged helix' DNA-binding domain"/>
    <property type="match status" value="1"/>
</dbReference>
<dbReference type="RefSeq" id="WP_089401475.1">
    <property type="nucleotide sequence ID" value="NZ_FZOT01000023.1"/>
</dbReference>
<dbReference type="Proteomes" id="UP000198284">
    <property type="component" value="Unassembled WGS sequence"/>
</dbReference>
<dbReference type="SUPFAM" id="SSF48008">
    <property type="entry name" value="GntR ligand-binding domain-like"/>
    <property type="match status" value="1"/>
</dbReference>
<dbReference type="Pfam" id="PF00392">
    <property type="entry name" value="GntR"/>
    <property type="match status" value="1"/>
</dbReference>
<dbReference type="GO" id="GO:0003677">
    <property type="term" value="F:DNA binding"/>
    <property type="evidence" value="ECO:0007669"/>
    <property type="project" value="UniProtKB-KW"/>
</dbReference>
<feature type="domain" description="HTH gntR-type" evidence="4">
    <location>
        <begin position="11"/>
        <end position="78"/>
    </location>
</feature>
<evidence type="ECO:0000313" key="6">
    <source>
        <dbReference type="Proteomes" id="UP000198284"/>
    </source>
</evidence>
<evidence type="ECO:0000256" key="3">
    <source>
        <dbReference type="ARBA" id="ARBA00023163"/>
    </source>
</evidence>